<dbReference type="VEuPathDB" id="MicrosporidiaDB:CWI39_0947p0020"/>
<evidence type="ECO:0000313" key="2">
    <source>
        <dbReference type="Proteomes" id="UP000293045"/>
    </source>
</evidence>
<accession>A0A4V2JVD6</accession>
<dbReference type="AlphaFoldDB" id="A0A4V2JVD6"/>
<proteinExistence type="predicted"/>
<sequence length="179" mass="21413">MGFNRTVNYDKKSKNEFLQYFEASNTFLYCIFTPLCFLRQINRIILEIFLLGNNIYCLNIKFIEYNGFEDYSPVSHSKSYYLCPKTSSFIRIDDSLYFQEPLETSNREKYIAISYPNDINISFKFLDEIILENKEEVSIYMKENELHMLALFIKILQECNDTITQTDSKIFFEILKYLN</sequence>
<comment type="caution">
    <text evidence="1">The sequence shown here is derived from an EMBL/GenBank/DDBJ whole genome shotgun (WGS) entry which is preliminary data.</text>
</comment>
<protein>
    <submittedName>
        <fullName evidence="1">Uncharacterized protein</fullName>
    </submittedName>
</protein>
<evidence type="ECO:0000313" key="1">
    <source>
        <dbReference type="EMBL" id="TBU03562.1"/>
    </source>
</evidence>
<feature type="non-terminal residue" evidence="1">
    <location>
        <position position="179"/>
    </location>
</feature>
<name>A0A4V2JVD6_9MICR</name>
<dbReference type="EMBL" id="PIXR01000947">
    <property type="protein sequence ID" value="TBU03562.1"/>
    <property type="molecule type" value="Genomic_DNA"/>
</dbReference>
<gene>
    <name evidence="1" type="ORF">CWI39_0947p0020</name>
</gene>
<organism evidence="1 2">
    <name type="scientific">Hamiltosporidium magnivora</name>
    <dbReference type="NCBI Taxonomy" id="148818"/>
    <lineage>
        <taxon>Eukaryota</taxon>
        <taxon>Fungi</taxon>
        <taxon>Fungi incertae sedis</taxon>
        <taxon>Microsporidia</taxon>
        <taxon>Dubosqiidae</taxon>
        <taxon>Hamiltosporidium</taxon>
    </lineage>
</organism>
<dbReference type="VEuPathDB" id="MicrosporidiaDB:CWI36_0085p0010"/>
<dbReference type="Proteomes" id="UP000293045">
    <property type="component" value="Unassembled WGS sequence"/>
</dbReference>
<reference evidence="1 2" key="1">
    <citation type="submission" date="2017-12" db="EMBL/GenBank/DDBJ databases">
        <authorList>
            <person name="Pombert J.-F."/>
            <person name="Haag K.L."/>
            <person name="Ebert D."/>
        </authorList>
    </citation>
    <scope>NUCLEOTIDE SEQUENCE [LARGE SCALE GENOMIC DNA]</scope>
    <source>
        <strain evidence="1">IL-BN-2</strain>
    </source>
</reference>